<dbReference type="AlphaFoldDB" id="A0A345RIW8"/>
<dbReference type="KEGG" id="pke:DLD99_01710"/>
<keyword evidence="4" id="KW-1185">Reference proteome</keyword>
<protein>
    <submittedName>
        <fullName evidence="3">Peptidoglycan-binding protein</fullName>
    </submittedName>
</protein>
<dbReference type="InterPro" id="IPR036366">
    <property type="entry name" value="PGBDSf"/>
</dbReference>
<dbReference type="RefSeq" id="WP_114881062.1">
    <property type="nucleotide sequence ID" value="NZ_CP029608.1"/>
</dbReference>
<evidence type="ECO:0000259" key="1">
    <source>
        <dbReference type="Pfam" id="PF01471"/>
    </source>
</evidence>
<dbReference type="Proteomes" id="UP000253720">
    <property type="component" value="Chromosome"/>
</dbReference>
<dbReference type="SUPFAM" id="SSF47090">
    <property type="entry name" value="PGBD-like"/>
    <property type="match status" value="1"/>
</dbReference>
<name>A0A345RIW8_9PSED</name>
<evidence type="ECO:0000313" key="3">
    <source>
        <dbReference type="EMBL" id="AXI59234.1"/>
    </source>
</evidence>
<dbReference type="EMBL" id="CP029608">
    <property type="protein sequence ID" value="AXI59234.1"/>
    <property type="molecule type" value="Genomic_DNA"/>
</dbReference>
<reference evidence="3 4" key="1">
    <citation type="submission" date="2018-05" db="EMBL/GenBank/DDBJ databases">
        <title>Complete genome sequence of Pseudomonas kribbensis 46-2(T).</title>
        <authorList>
            <person name="Jeong H."/>
            <person name="Lee S.-G."/>
            <person name="Rha E."/>
            <person name="Kim H."/>
        </authorList>
    </citation>
    <scope>NUCLEOTIDE SEQUENCE [LARGE SCALE GENOMIC DNA]</scope>
    <source>
        <strain evidence="3 4">46-2</strain>
    </source>
</reference>
<dbReference type="Pfam" id="PF01471">
    <property type="entry name" value="PG_binding_1"/>
    <property type="match status" value="1"/>
</dbReference>
<dbReference type="InterPro" id="IPR036365">
    <property type="entry name" value="PGBD-like_sf"/>
</dbReference>
<organism evidence="3 4">
    <name type="scientific">Pseudomonas kribbensis</name>
    <dbReference type="NCBI Taxonomy" id="1628086"/>
    <lineage>
        <taxon>Bacteria</taxon>
        <taxon>Pseudomonadati</taxon>
        <taxon>Pseudomonadota</taxon>
        <taxon>Gammaproteobacteria</taxon>
        <taxon>Pseudomonadales</taxon>
        <taxon>Pseudomonadaceae</taxon>
        <taxon>Pseudomonas</taxon>
    </lineage>
</organism>
<evidence type="ECO:0000259" key="2">
    <source>
        <dbReference type="Pfam" id="PF11860"/>
    </source>
</evidence>
<feature type="domain" description="Peptidoglycan binding-like" evidence="1">
    <location>
        <begin position="9"/>
        <end position="64"/>
    </location>
</feature>
<gene>
    <name evidence="3" type="ORF">DLD99_01710</name>
</gene>
<evidence type="ECO:0000313" key="4">
    <source>
        <dbReference type="Proteomes" id="UP000253720"/>
    </source>
</evidence>
<dbReference type="InterPro" id="IPR024408">
    <property type="entry name" value="Muramidase"/>
</dbReference>
<proteinExistence type="predicted"/>
<accession>A0A345RIW8</accession>
<dbReference type="Gene3D" id="1.10.101.10">
    <property type="entry name" value="PGBD-like superfamily/PGBD"/>
    <property type="match status" value="1"/>
</dbReference>
<dbReference type="Pfam" id="PF11860">
    <property type="entry name" value="Muramidase"/>
    <property type="match status" value="1"/>
</dbReference>
<feature type="domain" description="N-acetylmuramidase" evidence="2">
    <location>
        <begin position="88"/>
        <end position="269"/>
    </location>
</feature>
<sequence>MSTLRHGDRGQAVRTLQQRLNLHGARLNPDGDFGDATESAVRDYQRKVGLVIDGIAGSKTAQALAGADCSNLLQHNLLLSAAARLGVELAVIMAVNEVESQGSGFLDNGKPKILFERHIMYRQLGTPRLPGDDPAELKAHADQLAAEQPNLVNPESGGYAGGTAEHQRLANARLIDDRCALESASWGGFQVMGYHAERLGYASVTDFADRMARDENEQFEAFVRFIEADPGLLRSLKGKKWAAFAKAYNGPNFARNLYDIKLERAYQRHAEGCPIPEAS</sequence>
<dbReference type="InterPro" id="IPR002477">
    <property type="entry name" value="Peptidoglycan-bd-like"/>
</dbReference>